<proteinExistence type="predicted"/>
<feature type="compositionally biased region" description="Basic residues" evidence="3">
    <location>
        <begin position="162"/>
        <end position="185"/>
    </location>
</feature>
<feature type="compositionally biased region" description="Basic residues" evidence="3">
    <location>
        <begin position="210"/>
        <end position="222"/>
    </location>
</feature>
<feature type="compositionally biased region" description="Low complexity" evidence="3">
    <location>
        <begin position="591"/>
        <end position="600"/>
    </location>
</feature>
<dbReference type="Pfam" id="PF09369">
    <property type="entry name" value="MZB"/>
    <property type="match status" value="1"/>
</dbReference>
<dbReference type="Gene3D" id="3.40.50.300">
    <property type="entry name" value="P-loop containing nucleotide triphosphate hydrolases"/>
    <property type="match status" value="2"/>
</dbReference>
<accession>A0A0G4GME3</accession>
<evidence type="ECO:0000256" key="2">
    <source>
        <dbReference type="ARBA" id="ARBA00022840"/>
    </source>
</evidence>
<gene>
    <name evidence="6" type="ORF">Vbra_10081</name>
</gene>
<organism evidence="6 7">
    <name type="scientific">Vitrella brassicaformis (strain CCMP3155)</name>
    <dbReference type="NCBI Taxonomy" id="1169540"/>
    <lineage>
        <taxon>Eukaryota</taxon>
        <taxon>Sar</taxon>
        <taxon>Alveolata</taxon>
        <taxon>Colpodellida</taxon>
        <taxon>Vitrellaceae</taxon>
        <taxon>Vitrella</taxon>
    </lineage>
</organism>
<feature type="domain" description="Helicase ATP-binding" evidence="4">
    <location>
        <begin position="319"/>
        <end position="501"/>
    </location>
</feature>
<feature type="region of interest" description="Disordered" evidence="3">
    <location>
        <begin position="1238"/>
        <end position="1333"/>
    </location>
</feature>
<evidence type="ECO:0000256" key="3">
    <source>
        <dbReference type="SAM" id="MobiDB-lite"/>
    </source>
</evidence>
<evidence type="ECO:0000259" key="4">
    <source>
        <dbReference type="PROSITE" id="PS51192"/>
    </source>
</evidence>
<dbReference type="GO" id="GO:0005524">
    <property type="term" value="F:ATP binding"/>
    <property type="evidence" value="ECO:0007669"/>
    <property type="project" value="UniProtKB-KW"/>
</dbReference>
<dbReference type="Pfam" id="PF00271">
    <property type="entry name" value="Helicase_C"/>
    <property type="match status" value="1"/>
</dbReference>
<name>A0A0G4GME3_VITBC</name>
<feature type="domain" description="Helicase C-terminal" evidence="5">
    <location>
        <begin position="687"/>
        <end position="838"/>
    </location>
</feature>
<feature type="compositionally biased region" description="Acidic residues" evidence="3">
    <location>
        <begin position="189"/>
        <end position="205"/>
    </location>
</feature>
<dbReference type="EMBL" id="CDMY01000718">
    <property type="protein sequence ID" value="CEM31298.1"/>
    <property type="molecule type" value="Genomic_DNA"/>
</dbReference>
<keyword evidence="1" id="KW-0547">Nucleotide-binding</keyword>
<dbReference type="InterPro" id="IPR011545">
    <property type="entry name" value="DEAD/DEAH_box_helicase_dom"/>
</dbReference>
<dbReference type="InterPro" id="IPR001650">
    <property type="entry name" value="Helicase_C-like"/>
</dbReference>
<feature type="region of interest" description="Disordered" evidence="3">
    <location>
        <begin position="530"/>
        <end position="655"/>
    </location>
</feature>
<dbReference type="CDD" id="cd17923">
    <property type="entry name" value="DEXHc_Hrq1-like"/>
    <property type="match status" value="1"/>
</dbReference>
<reference evidence="6 7" key="1">
    <citation type="submission" date="2014-11" db="EMBL/GenBank/DDBJ databases">
        <authorList>
            <person name="Zhu J."/>
            <person name="Qi W."/>
            <person name="Song R."/>
        </authorList>
    </citation>
    <scope>NUCLEOTIDE SEQUENCE [LARGE SCALE GENOMIC DNA]</scope>
</reference>
<dbReference type="OrthoDB" id="18781at2759"/>
<feature type="region of interest" description="Disordered" evidence="3">
    <location>
        <begin position="864"/>
        <end position="883"/>
    </location>
</feature>
<dbReference type="InterPro" id="IPR014001">
    <property type="entry name" value="Helicase_ATP-bd"/>
</dbReference>
<feature type="compositionally biased region" description="Basic residues" evidence="3">
    <location>
        <begin position="617"/>
        <end position="638"/>
    </location>
</feature>
<dbReference type="PhylomeDB" id="A0A0G4GME3"/>
<dbReference type="PROSITE" id="PS51192">
    <property type="entry name" value="HELICASE_ATP_BIND_1"/>
    <property type="match status" value="1"/>
</dbReference>
<dbReference type="SMART" id="SM00490">
    <property type="entry name" value="HELICc"/>
    <property type="match status" value="1"/>
</dbReference>
<keyword evidence="7" id="KW-1185">Reference proteome</keyword>
<dbReference type="Proteomes" id="UP000041254">
    <property type="component" value="Unassembled WGS sequence"/>
</dbReference>
<dbReference type="InterPro" id="IPR018973">
    <property type="entry name" value="MZB"/>
</dbReference>
<dbReference type="InterPro" id="IPR027417">
    <property type="entry name" value="P-loop_NTPase"/>
</dbReference>
<evidence type="ECO:0008006" key="8">
    <source>
        <dbReference type="Google" id="ProtNLM"/>
    </source>
</evidence>
<evidence type="ECO:0000313" key="6">
    <source>
        <dbReference type="EMBL" id="CEM31298.1"/>
    </source>
</evidence>
<dbReference type="SMART" id="SM00487">
    <property type="entry name" value="DEXDc"/>
    <property type="match status" value="1"/>
</dbReference>
<evidence type="ECO:0000313" key="7">
    <source>
        <dbReference type="Proteomes" id="UP000041254"/>
    </source>
</evidence>
<keyword evidence="2" id="KW-0067">ATP-binding</keyword>
<dbReference type="SUPFAM" id="SSF52540">
    <property type="entry name" value="P-loop containing nucleoside triphosphate hydrolases"/>
    <property type="match status" value="1"/>
</dbReference>
<dbReference type="OMA" id="CQIILTN"/>
<feature type="compositionally biased region" description="Basic and acidic residues" evidence="3">
    <location>
        <begin position="558"/>
        <end position="570"/>
    </location>
</feature>
<dbReference type="PROSITE" id="PS51194">
    <property type="entry name" value="HELICASE_CTER"/>
    <property type="match status" value="1"/>
</dbReference>
<dbReference type="GO" id="GO:0005634">
    <property type="term" value="C:nucleus"/>
    <property type="evidence" value="ECO:0007669"/>
    <property type="project" value="TreeGrafter"/>
</dbReference>
<protein>
    <recommendedName>
        <fullName evidence="8">RNA helicase</fullName>
    </recommendedName>
</protein>
<evidence type="ECO:0000259" key="5">
    <source>
        <dbReference type="PROSITE" id="PS51194"/>
    </source>
</evidence>
<dbReference type="PANTHER" id="PTHR47957:SF3">
    <property type="entry name" value="ATP-DEPENDENT HELICASE HRQ1"/>
    <property type="match status" value="1"/>
</dbReference>
<dbReference type="GO" id="GO:0006289">
    <property type="term" value="P:nucleotide-excision repair"/>
    <property type="evidence" value="ECO:0007669"/>
    <property type="project" value="TreeGrafter"/>
</dbReference>
<dbReference type="GO" id="GO:0003676">
    <property type="term" value="F:nucleic acid binding"/>
    <property type="evidence" value="ECO:0007669"/>
    <property type="project" value="InterPro"/>
</dbReference>
<feature type="compositionally biased region" description="Gly residues" evidence="3">
    <location>
        <begin position="1303"/>
        <end position="1315"/>
    </location>
</feature>
<dbReference type="InParanoid" id="A0A0G4GME3"/>
<dbReference type="PANTHER" id="PTHR47957">
    <property type="entry name" value="ATP-DEPENDENT HELICASE HRQ1"/>
    <property type="match status" value="1"/>
</dbReference>
<feature type="compositionally biased region" description="Basic and acidic residues" evidence="3">
    <location>
        <begin position="581"/>
        <end position="590"/>
    </location>
</feature>
<sequence>MRMDDVVWRQFEEESVARFSSLLNLAVVSCERSSALSLQVLQGHFARLKSSFDGETARLLSEIYPDVLTLRESEGCLDFRFVTDAPQSSSDAPRKLSVAEKVSLIKEHRANFHAKLKQLIDARRQSGEGPPRLVGDQPTKAEEEADDDNNRDESAAASAAPRRSRGKAKAKAKGKAKARRGRLKKAQGDDGDDDVSEYDDMDVDSEDKKQPRKKRKAAKRSRRVDSSEDESNGAAAKGEGEREEEEQHVFDEPEVTPANFLRFIKSTKEYKSQITHIEHFAARPAQYGDMSVAFSPPVQAALAEEGIEKLFSHQIEAVHAVLKEQKNLIITTRTASGKSLGYILPIIEHARIDPTARFFLLFPTKALAQDQLAGLRRFSKVACNGLKIACYDGDTPRPDRPIIRAEGNVFLTNPDMIHASVLPLHRKEGWGKVLQNLKLIVLDEAHTYRGAFGSHVALVVRRLRRVCAHYCATPLFVLCSATIANPLEHTQNLTGLPESSIRVIDEDGAPRGAKDFALWNPPILERLELEDSSSDEDEGKPPAAAAAAVATGKEQEEDAKFEGTYDDFHTTQRTAGKKRPGRENKGRGDESSSSSSSSSSGYDSDIAKIDQFANPKAKPKAAKPKAKHKVAAKGKARASSRAVDKQEQRGVKRRRGRGLNALLGENYVKSTPRGPRKRESPYTEAAVLLAYLVQHNIRTIAFVKVRTVADLILNRCRERLEEELKDKVASYKGGYVPAERRRLEKLLHDGTLRGVVTTNALELGVDIGHLDASIHVGYPGTLCSLWQQAGRAGRTGRPSLAILIALDSPLDQHFMVSPQSLFGRPLEKAIIDPTNPVLLEAHLNCAASELPIQASTHDMMLHTTKTEEDDSNNPPAAAATDEKASSELWRIFGRRAARLTGTTCCKTAGLLKFEPEGGMKEGSLRPFWMPTEDMTADTVETISGTVQFIGVENPSRGVNLRSIDNEKFSVIEKATGQLLETYEAWIAYFKVYKGAVYMHQGQTYIVIELDISQKMALVQKGEVDFYTETRDHTLVTLLGQTHVKSLPLPIPIPQHHTLPFDFTSSPSDTHTAVRQRVLTLKNGLVAEIWTGPVTVARRLHGYRKRDKKTCEVRDVIDCTLPPLEFSTYAVWLRIPNEVREEVIGAHGGEKHQHQYDRGGLHSIEHTVLALAPLVVMCDPGDLSCQHTRRDSDANRHLLLIYETKRGGLGLVQRVAERLEVLLYAARHVIASCSCGATTLPTDQPSASVPMETSDGPQVKQEQEGPAAAPPAMDGPAIKHEEGGEGAAHPGPRAPSAGDVKPPVGGGGGGGGGGGIRATKKKRSKAEKERERLKSGCPSCIQISGCGEYNLGLNKLAALDILDLLLDKGG</sequence>
<dbReference type="Pfam" id="PF00270">
    <property type="entry name" value="DEAD"/>
    <property type="match status" value="1"/>
</dbReference>
<dbReference type="CDD" id="cd18797">
    <property type="entry name" value="SF2_C_Hrq"/>
    <property type="match status" value="1"/>
</dbReference>
<dbReference type="VEuPathDB" id="CryptoDB:Vbra_10081"/>
<dbReference type="GO" id="GO:0036297">
    <property type="term" value="P:interstrand cross-link repair"/>
    <property type="evidence" value="ECO:0007669"/>
    <property type="project" value="TreeGrafter"/>
</dbReference>
<evidence type="ECO:0000256" key="1">
    <source>
        <dbReference type="ARBA" id="ARBA00022741"/>
    </source>
</evidence>
<dbReference type="GO" id="GO:0043138">
    <property type="term" value="F:3'-5' DNA helicase activity"/>
    <property type="evidence" value="ECO:0007669"/>
    <property type="project" value="TreeGrafter"/>
</dbReference>
<dbReference type="PROSITE" id="PS51257">
    <property type="entry name" value="PROKAR_LIPOPROTEIN"/>
    <property type="match status" value="1"/>
</dbReference>
<feature type="region of interest" description="Disordered" evidence="3">
    <location>
        <begin position="122"/>
        <end position="252"/>
    </location>
</feature>